<proteinExistence type="predicted"/>
<name>D4EA05_SEROD</name>
<reference evidence="1 2" key="1">
    <citation type="submission" date="2010-01" db="EMBL/GenBank/DDBJ databases">
        <authorList>
            <person name="Muzny D."/>
            <person name="Qin X."/>
            <person name="Deng J."/>
            <person name="Jiang H."/>
            <person name="Liu Y."/>
            <person name="Qu J."/>
            <person name="Song X.-Z."/>
            <person name="Zhang L."/>
            <person name="Thornton R."/>
            <person name="Coyle M."/>
            <person name="Francisco L."/>
            <person name="Jackson L."/>
            <person name="Javaid M."/>
            <person name="Korchina V."/>
            <person name="Kovar C."/>
            <person name="Mata R."/>
            <person name="Mathew T."/>
            <person name="Ngo R."/>
            <person name="Nguyen L."/>
            <person name="Nguyen N."/>
            <person name="Okwuonu G."/>
            <person name="Ongeri F."/>
            <person name="Pham C."/>
            <person name="Simmons D."/>
            <person name="Wilczek-Boney K."/>
            <person name="Hale W."/>
            <person name="Jakkamsetti A."/>
            <person name="Pham P."/>
            <person name="Ruth R."/>
            <person name="San Lucas F."/>
            <person name="Warren J."/>
            <person name="Zhang J."/>
            <person name="Zhao Z."/>
            <person name="Zhou C."/>
            <person name="Zhu D."/>
            <person name="Lee S."/>
            <person name="Bess C."/>
            <person name="Blankenburg K."/>
            <person name="Forbes L."/>
            <person name="Fu Q."/>
            <person name="Gubbala S."/>
            <person name="Hirani K."/>
            <person name="Jayaseelan J.C."/>
            <person name="Lara F."/>
            <person name="Munidasa M."/>
            <person name="Palculict T."/>
            <person name="Patil S."/>
            <person name="Pu L.-L."/>
            <person name="Saada N."/>
            <person name="Tang L."/>
            <person name="Weissenberger G."/>
            <person name="Zhu Y."/>
            <person name="Hemphill L."/>
            <person name="Shang Y."/>
            <person name="Youmans B."/>
            <person name="Ayvaz T."/>
            <person name="Ross M."/>
            <person name="Santibanez J."/>
            <person name="Aqrawi P."/>
            <person name="Gross S."/>
            <person name="Joshi V."/>
            <person name="Fowler G."/>
            <person name="Nazareth L."/>
            <person name="Reid J."/>
            <person name="Worley K."/>
            <person name="Petrosino J."/>
            <person name="Highlander S."/>
            <person name="Gibbs R."/>
        </authorList>
    </citation>
    <scope>NUCLEOTIDE SEQUENCE [LARGE SCALE GENOMIC DNA]</scope>
    <source>
        <strain evidence="1 2">DSM 4582</strain>
    </source>
</reference>
<dbReference type="STRING" id="667129.HMPREF0758_5005"/>
<evidence type="ECO:0000313" key="1">
    <source>
        <dbReference type="EMBL" id="EFE93363.1"/>
    </source>
</evidence>
<dbReference type="Proteomes" id="UP000005723">
    <property type="component" value="Unassembled WGS sequence"/>
</dbReference>
<dbReference type="AlphaFoldDB" id="D4EA05"/>
<evidence type="ECO:0000313" key="2">
    <source>
        <dbReference type="Proteomes" id="UP000005723"/>
    </source>
</evidence>
<accession>D4EA05</accession>
<keyword evidence="2" id="KW-1185">Reference proteome</keyword>
<gene>
    <name evidence="1" type="ORF">HMPREF0758_5005</name>
</gene>
<organism evidence="1 2">
    <name type="scientific">Serratia odorifera DSM 4582</name>
    <dbReference type="NCBI Taxonomy" id="667129"/>
    <lineage>
        <taxon>Bacteria</taxon>
        <taxon>Pseudomonadati</taxon>
        <taxon>Pseudomonadota</taxon>
        <taxon>Gammaproteobacteria</taxon>
        <taxon>Enterobacterales</taxon>
        <taxon>Yersiniaceae</taxon>
        <taxon>Serratia</taxon>
    </lineage>
</organism>
<protein>
    <submittedName>
        <fullName evidence="1">Uncharacterized protein</fullName>
    </submittedName>
</protein>
<dbReference type="EMBL" id="ADBY01000079">
    <property type="protein sequence ID" value="EFE93363.1"/>
    <property type="molecule type" value="Genomic_DNA"/>
</dbReference>
<sequence length="64" mass="7328">MGGEVEQMTLEIRELVIEARVVDDASQGQKAPREPGMSVAEQARWVELVTRRVLDALHEQRERQ</sequence>
<dbReference type="InterPro" id="IPR045459">
    <property type="entry name" value="DUF5908"/>
</dbReference>
<dbReference type="Pfam" id="PF19265">
    <property type="entry name" value="DUF5908"/>
    <property type="match status" value="1"/>
</dbReference>
<comment type="caution">
    <text evidence="1">The sequence shown here is derived from an EMBL/GenBank/DDBJ whole genome shotgun (WGS) entry which is preliminary data.</text>
</comment>
<dbReference type="HOGENOM" id="CLU_2865334_0_0_6"/>